<comment type="caution">
    <text evidence="2">The sequence shown here is derived from an EMBL/GenBank/DDBJ whole genome shotgun (WGS) entry which is preliminary data.</text>
</comment>
<reference evidence="2" key="1">
    <citation type="submission" date="2023-01" db="EMBL/GenBank/DDBJ databases">
        <authorList>
            <person name="Van Ghelder C."/>
            <person name="Rancurel C."/>
        </authorList>
    </citation>
    <scope>NUCLEOTIDE SEQUENCE</scope>
    <source>
        <strain evidence="2">CNCM I-4278</strain>
    </source>
</reference>
<dbReference type="EMBL" id="CAOQHR010000001">
    <property type="protein sequence ID" value="CAI6282959.1"/>
    <property type="molecule type" value="Genomic_DNA"/>
</dbReference>
<protein>
    <submittedName>
        <fullName evidence="2">Uncharacterized protein</fullName>
    </submittedName>
</protein>
<feature type="transmembrane region" description="Helical" evidence="1">
    <location>
        <begin position="38"/>
        <end position="58"/>
    </location>
</feature>
<evidence type="ECO:0000313" key="3">
    <source>
        <dbReference type="Proteomes" id="UP001152607"/>
    </source>
</evidence>
<evidence type="ECO:0000256" key="1">
    <source>
        <dbReference type="SAM" id="Phobius"/>
    </source>
</evidence>
<proteinExistence type="predicted"/>
<gene>
    <name evidence="2" type="ORF">PDIGIT_LOCUS2186</name>
</gene>
<evidence type="ECO:0000313" key="2">
    <source>
        <dbReference type="EMBL" id="CAI6282959.1"/>
    </source>
</evidence>
<keyword evidence="3" id="KW-1185">Reference proteome</keyword>
<dbReference type="Proteomes" id="UP001152607">
    <property type="component" value="Unassembled WGS sequence"/>
</dbReference>
<accession>A0A9W4U4B6</accession>
<keyword evidence="1" id="KW-1133">Transmembrane helix</keyword>
<sequence length="62" mass="6967">MKLVGKGAANNILQIGVWVVLHRVVCFRQLKYQRTGDLFFLVIACFFLGYLVACDIAGCWST</sequence>
<name>A0A9W4U4B6_9PLEO</name>
<keyword evidence="1" id="KW-0472">Membrane</keyword>
<keyword evidence="1" id="KW-0812">Transmembrane</keyword>
<organism evidence="2 3">
    <name type="scientific">Periconia digitata</name>
    <dbReference type="NCBI Taxonomy" id="1303443"/>
    <lineage>
        <taxon>Eukaryota</taxon>
        <taxon>Fungi</taxon>
        <taxon>Dikarya</taxon>
        <taxon>Ascomycota</taxon>
        <taxon>Pezizomycotina</taxon>
        <taxon>Dothideomycetes</taxon>
        <taxon>Pleosporomycetidae</taxon>
        <taxon>Pleosporales</taxon>
        <taxon>Massarineae</taxon>
        <taxon>Periconiaceae</taxon>
        <taxon>Periconia</taxon>
    </lineage>
</organism>
<dbReference type="AlphaFoldDB" id="A0A9W4U4B6"/>